<dbReference type="KEGG" id="afr:AFE_2778"/>
<reference evidence="1 2" key="1">
    <citation type="journal article" date="2008" name="BMC Genomics">
        <title>Acidithiobacillus ferrooxidans metabolism: from genome sequence to industrial applications.</title>
        <authorList>
            <person name="Valdes J."/>
            <person name="Pedroso I."/>
            <person name="Quatrini R."/>
            <person name="Dodson R.J."/>
            <person name="Tettelin H."/>
            <person name="Blake R.II."/>
            <person name="Eisen J.A."/>
            <person name="Holmes D.S."/>
        </authorList>
    </citation>
    <scope>NUCLEOTIDE SEQUENCE [LARGE SCALE GENOMIC DNA]</scope>
    <source>
        <strain evidence="2">ATCC 23270 / DSM 14882 / CIP 104768 / NCIMB 8455</strain>
    </source>
</reference>
<accession>B7J8K4</accession>
<keyword evidence="2" id="KW-1185">Reference proteome</keyword>
<dbReference type="HOGENOM" id="CLU_2299573_0_0_6"/>
<dbReference type="eggNOG" id="COG2801">
    <property type="taxonomic scope" value="Bacteria"/>
</dbReference>
<sequence length="100" mass="11147">MLQRICRPMSDEVCVVKVPFEHGHDSPVAPNLLDQQFIAQRPDVVWHVDITYIATAEGWLISRASTTNVPAVFHTAGRLKRDCPLLSGYPTGKSECVTTR</sequence>
<dbReference type="AlphaFoldDB" id="B7J8K4"/>
<evidence type="ECO:0000313" key="2">
    <source>
        <dbReference type="Proteomes" id="UP000001362"/>
    </source>
</evidence>
<organism evidence="1 2">
    <name type="scientific">Acidithiobacillus ferrooxidans (strain ATCC 23270 / DSM 14882 / CIP 104768 / NCIMB 8455)</name>
    <name type="common">Ferrobacillus ferrooxidans (strain ATCC 23270)</name>
    <dbReference type="NCBI Taxonomy" id="243159"/>
    <lineage>
        <taxon>Bacteria</taxon>
        <taxon>Pseudomonadati</taxon>
        <taxon>Pseudomonadota</taxon>
        <taxon>Acidithiobacillia</taxon>
        <taxon>Acidithiobacillales</taxon>
        <taxon>Acidithiobacillaceae</taxon>
        <taxon>Acidithiobacillus</taxon>
    </lineage>
</organism>
<evidence type="ECO:0000313" key="1">
    <source>
        <dbReference type="EMBL" id="ACK80900.1"/>
    </source>
</evidence>
<dbReference type="PaxDb" id="243159-AFE_2778"/>
<protein>
    <recommendedName>
        <fullName evidence="3">Transposase</fullName>
    </recommendedName>
</protein>
<proteinExistence type="predicted"/>
<dbReference type="EMBL" id="CP001219">
    <property type="protein sequence ID" value="ACK80900.1"/>
    <property type="molecule type" value="Genomic_DNA"/>
</dbReference>
<dbReference type="STRING" id="243159.AFE_2778"/>
<dbReference type="Proteomes" id="UP000001362">
    <property type="component" value="Chromosome"/>
</dbReference>
<name>B7J8K4_ACIF2</name>
<gene>
    <name evidence="1" type="ordered locus">AFE_2778</name>
</gene>
<evidence type="ECO:0008006" key="3">
    <source>
        <dbReference type="Google" id="ProtNLM"/>
    </source>
</evidence>